<evidence type="ECO:0000313" key="1">
    <source>
        <dbReference type="EMBL" id="PNF19092.1"/>
    </source>
</evidence>
<dbReference type="InParanoid" id="A0A2J7PRX5"/>
<sequence>MQINSENYLVSYPADAAALSFDGRGVEWQEHEAYHSSHCNAAVIHKTLPLSLLPFTNVGLSGTS</sequence>
<proteinExistence type="predicted"/>
<reference evidence="1 2" key="1">
    <citation type="submission" date="2017-12" db="EMBL/GenBank/DDBJ databases">
        <title>Hemimetabolous genomes reveal molecular basis of termite eusociality.</title>
        <authorList>
            <person name="Harrison M.C."/>
            <person name="Jongepier E."/>
            <person name="Robertson H.M."/>
            <person name="Arning N."/>
            <person name="Bitard-Feildel T."/>
            <person name="Chao H."/>
            <person name="Childers C.P."/>
            <person name="Dinh H."/>
            <person name="Doddapaneni H."/>
            <person name="Dugan S."/>
            <person name="Gowin J."/>
            <person name="Greiner C."/>
            <person name="Han Y."/>
            <person name="Hu H."/>
            <person name="Hughes D.S.T."/>
            <person name="Huylmans A.-K."/>
            <person name="Kemena C."/>
            <person name="Kremer L.P.M."/>
            <person name="Lee S.L."/>
            <person name="Lopez-Ezquerra A."/>
            <person name="Mallet L."/>
            <person name="Monroy-Kuhn J.M."/>
            <person name="Moser A."/>
            <person name="Murali S.C."/>
            <person name="Muzny D.M."/>
            <person name="Otani S."/>
            <person name="Piulachs M.-D."/>
            <person name="Poelchau M."/>
            <person name="Qu J."/>
            <person name="Schaub F."/>
            <person name="Wada-Katsumata A."/>
            <person name="Worley K.C."/>
            <person name="Xie Q."/>
            <person name="Ylla G."/>
            <person name="Poulsen M."/>
            <person name="Gibbs R.A."/>
            <person name="Schal C."/>
            <person name="Richards S."/>
            <person name="Belles X."/>
            <person name="Korb J."/>
            <person name="Bornberg-Bauer E."/>
        </authorList>
    </citation>
    <scope>NUCLEOTIDE SEQUENCE [LARGE SCALE GENOMIC DNA]</scope>
    <source>
        <tissue evidence="1">Whole body</tissue>
    </source>
</reference>
<protein>
    <submittedName>
        <fullName evidence="1">Uncharacterized protein</fullName>
    </submittedName>
</protein>
<keyword evidence="2" id="KW-1185">Reference proteome</keyword>
<dbReference type="EMBL" id="NEVH01021944">
    <property type="protein sequence ID" value="PNF19092.1"/>
    <property type="molecule type" value="Genomic_DNA"/>
</dbReference>
<dbReference type="Proteomes" id="UP000235965">
    <property type="component" value="Unassembled WGS sequence"/>
</dbReference>
<name>A0A2J7PRX5_9NEOP</name>
<comment type="caution">
    <text evidence="1">The sequence shown here is derived from an EMBL/GenBank/DDBJ whole genome shotgun (WGS) entry which is preliminary data.</text>
</comment>
<organism evidence="1 2">
    <name type="scientific">Cryptotermes secundus</name>
    <dbReference type="NCBI Taxonomy" id="105785"/>
    <lineage>
        <taxon>Eukaryota</taxon>
        <taxon>Metazoa</taxon>
        <taxon>Ecdysozoa</taxon>
        <taxon>Arthropoda</taxon>
        <taxon>Hexapoda</taxon>
        <taxon>Insecta</taxon>
        <taxon>Pterygota</taxon>
        <taxon>Neoptera</taxon>
        <taxon>Polyneoptera</taxon>
        <taxon>Dictyoptera</taxon>
        <taxon>Blattodea</taxon>
        <taxon>Blattoidea</taxon>
        <taxon>Termitoidae</taxon>
        <taxon>Kalotermitidae</taxon>
        <taxon>Cryptotermitinae</taxon>
        <taxon>Cryptotermes</taxon>
    </lineage>
</organism>
<accession>A0A2J7PRX5</accession>
<evidence type="ECO:0000313" key="2">
    <source>
        <dbReference type="Proteomes" id="UP000235965"/>
    </source>
</evidence>
<gene>
    <name evidence="1" type="ORF">B7P43_G10816</name>
</gene>
<dbReference type="AlphaFoldDB" id="A0A2J7PRX5"/>